<name>A0A1M4RZA3_9ACTO</name>
<dbReference type="NCBIfam" id="NF004051">
    <property type="entry name" value="PRK05571.1"/>
    <property type="match status" value="1"/>
</dbReference>
<evidence type="ECO:0000313" key="3">
    <source>
        <dbReference type="EMBL" id="SHE25259.1"/>
    </source>
</evidence>
<proteinExistence type="inferred from homology"/>
<dbReference type="PIRSF" id="PIRSF005384">
    <property type="entry name" value="RpiB_LacA_B"/>
    <property type="match status" value="1"/>
</dbReference>
<dbReference type="NCBIfam" id="TIGR00689">
    <property type="entry name" value="rpiB_lacA_lacB"/>
    <property type="match status" value="1"/>
</dbReference>
<sequence length="146" mass="15312">MKLAFGCDPNATALKHLLITEASALGHEIIDYPSDDPIYANVAIRVAQDVAAGLADRGILLCGTGIGVSIAANKVAGAYCACISDAYQAQRAARSNDANLVSMGAQVVGPETAKFLLREYLDGVFDPAGRSAPKVDRIRDYEASRA</sequence>
<dbReference type="Pfam" id="PF02502">
    <property type="entry name" value="LacAB_rpiB"/>
    <property type="match status" value="1"/>
</dbReference>
<dbReference type="InterPro" id="IPR051812">
    <property type="entry name" value="SPI_LacAB/RpiB"/>
</dbReference>
<organism evidence="3 4">
    <name type="scientific">Actinomyces glycerinitolerans</name>
    <dbReference type="NCBI Taxonomy" id="1892869"/>
    <lineage>
        <taxon>Bacteria</taxon>
        <taxon>Bacillati</taxon>
        <taxon>Actinomycetota</taxon>
        <taxon>Actinomycetes</taxon>
        <taxon>Actinomycetales</taxon>
        <taxon>Actinomycetaceae</taxon>
        <taxon>Actinomyces</taxon>
    </lineage>
</organism>
<keyword evidence="2 3" id="KW-0413">Isomerase</keyword>
<dbReference type="EMBL" id="FQTT01000010">
    <property type="protein sequence ID" value="SHE25259.1"/>
    <property type="molecule type" value="Genomic_DNA"/>
</dbReference>
<protein>
    <submittedName>
        <fullName evidence="3">Ribose/galactose isomerase</fullName>
    </submittedName>
</protein>
<dbReference type="RefSeq" id="WP_073329838.1">
    <property type="nucleotide sequence ID" value="NZ_FQTT01000010.1"/>
</dbReference>
<comment type="similarity">
    <text evidence="1">Belongs to the LacAB/RpiB family.</text>
</comment>
<dbReference type="InterPro" id="IPR003500">
    <property type="entry name" value="RpiB_LacA_LacB"/>
</dbReference>
<reference evidence="4" key="1">
    <citation type="submission" date="2016-09" db="EMBL/GenBank/DDBJ databases">
        <authorList>
            <person name="Strepis N."/>
        </authorList>
    </citation>
    <scope>NUCLEOTIDE SEQUENCE [LARGE SCALE GENOMIC DNA]</scope>
</reference>
<dbReference type="PANTHER" id="PTHR43732">
    <property type="entry name" value="RIBOSE 5-PHOSPHATE ISOMERASE-RELATED"/>
    <property type="match status" value="1"/>
</dbReference>
<dbReference type="AlphaFoldDB" id="A0A1M4RZA3"/>
<gene>
    <name evidence="3" type="ORF">ACGLYG10_1475</name>
</gene>
<dbReference type="Gene3D" id="3.40.1400.10">
    <property type="entry name" value="Sugar-phosphate isomerase, RpiB/LacA/LacB"/>
    <property type="match status" value="1"/>
</dbReference>
<evidence type="ECO:0000256" key="2">
    <source>
        <dbReference type="ARBA" id="ARBA00023235"/>
    </source>
</evidence>
<dbReference type="PANTHER" id="PTHR43732:SF1">
    <property type="entry name" value="RIBOSE 5-PHOSPHATE ISOMERASE"/>
    <property type="match status" value="1"/>
</dbReference>
<dbReference type="SUPFAM" id="SSF89623">
    <property type="entry name" value="Ribose/Galactose isomerase RpiB/AlsB"/>
    <property type="match status" value="1"/>
</dbReference>
<dbReference type="GO" id="GO:0005975">
    <property type="term" value="P:carbohydrate metabolic process"/>
    <property type="evidence" value="ECO:0007669"/>
    <property type="project" value="InterPro"/>
</dbReference>
<keyword evidence="4" id="KW-1185">Reference proteome</keyword>
<dbReference type="OrthoDB" id="1778624at2"/>
<dbReference type="STRING" id="1892869.ACGLYG10_1475"/>
<dbReference type="InterPro" id="IPR036569">
    <property type="entry name" value="RpiB_LacA_LacB_sf"/>
</dbReference>
<dbReference type="GO" id="GO:0016861">
    <property type="term" value="F:intramolecular oxidoreductase activity, interconverting aldoses and ketoses"/>
    <property type="evidence" value="ECO:0007669"/>
    <property type="project" value="UniProtKB-ARBA"/>
</dbReference>
<dbReference type="Proteomes" id="UP000184291">
    <property type="component" value="Unassembled WGS sequence"/>
</dbReference>
<evidence type="ECO:0000313" key="4">
    <source>
        <dbReference type="Proteomes" id="UP000184291"/>
    </source>
</evidence>
<accession>A0A1M4RZA3</accession>
<evidence type="ECO:0000256" key="1">
    <source>
        <dbReference type="ARBA" id="ARBA00008754"/>
    </source>
</evidence>